<dbReference type="AlphaFoldDB" id="U4KW21"/>
<proteinExistence type="predicted"/>
<protein>
    <submittedName>
        <fullName evidence="1">Uncharacterized protein</fullName>
    </submittedName>
</protein>
<dbReference type="OrthoDB" id="1577640at2759"/>
<gene>
    <name evidence="1" type="ORF">PCON_04823</name>
</gene>
<evidence type="ECO:0000313" key="2">
    <source>
        <dbReference type="Proteomes" id="UP000018144"/>
    </source>
</evidence>
<dbReference type="EMBL" id="HF935239">
    <property type="protein sequence ID" value="CCX05236.1"/>
    <property type="molecule type" value="Genomic_DNA"/>
</dbReference>
<reference evidence="1 2" key="1">
    <citation type="journal article" date="2013" name="PLoS Genet.">
        <title>The genome and development-dependent transcriptomes of Pyronema confluens: a window into fungal evolution.</title>
        <authorList>
            <person name="Traeger S."/>
            <person name="Altegoer F."/>
            <person name="Freitag M."/>
            <person name="Gabaldon T."/>
            <person name="Kempken F."/>
            <person name="Kumar A."/>
            <person name="Marcet-Houben M."/>
            <person name="Poggeler S."/>
            <person name="Stajich J.E."/>
            <person name="Nowrousian M."/>
        </authorList>
    </citation>
    <scope>NUCLEOTIDE SEQUENCE [LARGE SCALE GENOMIC DNA]</scope>
    <source>
        <strain evidence="2">CBS 100304</strain>
        <tissue evidence="1">Vegetative mycelium</tissue>
    </source>
</reference>
<accession>U4KW21</accession>
<evidence type="ECO:0000313" key="1">
    <source>
        <dbReference type="EMBL" id="CCX05236.1"/>
    </source>
</evidence>
<keyword evidence="2" id="KW-1185">Reference proteome</keyword>
<dbReference type="Proteomes" id="UP000018144">
    <property type="component" value="Unassembled WGS sequence"/>
</dbReference>
<sequence length="184" mass="21642">MMAMQAKDNYKLPQLLDQLNNDSEFLGNQTEDCIPMWQQFTGKICSFYETEKTETVTGGTAKRGGPKVPKVMRFSAVVRVRQEESVPINSNHTDMVYFANAEGKFLTVVRNMTEWLAVTKSENEELRCSQKYIDCRKSLKPSDYEGYRDELWRKRHGNYCKWLLHDKRYKAWAEENHQPILWIS</sequence>
<name>U4KW21_PYROM</name>
<organism evidence="1 2">
    <name type="scientific">Pyronema omphalodes (strain CBS 100304)</name>
    <name type="common">Pyronema confluens</name>
    <dbReference type="NCBI Taxonomy" id="1076935"/>
    <lineage>
        <taxon>Eukaryota</taxon>
        <taxon>Fungi</taxon>
        <taxon>Dikarya</taxon>
        <taxon>Ascomycota</taxon>
        <taxon>Pezizomycotina</taxon>
        <taxon>Pezizomycetes</taxon>
        <taxon>Pezizales</taxon>
        <taxon>Pyronemataceae</taxon>
        <taxon>Pyronema</taxon>
    </lineage>
</organism>